<accession>A0ABM9PBJ4</accession>
<reference evidence="2 3" key="1">
    <citation type="submission" date="2024-05" db="EMBL/GenBank/DDBJ databases">
        <authorList>
            <person name="Duchaud E."/>
        </authorList>
    </citation>
    <scope>NUCLEOTIDE SEQUENCE [LARGE SCALE GENOMIC DNA]</scope>
    <source>
        <strain evidence="2">Ena-SAMPLE-TAB-13-05-2024-13:56:06:370-140308</strain>
    </source>
</reference>
<dbReference type="RefSeq" id="WP_348716608.1">
    <property type="nucleotide sequence ID" value="NZ_CAXJIO010000011.1"/>
</dbReference>
<organism evidence="2 3">
    <name type="scientific">Tenacibaculum polynesiense</name>
    <dbReference type="NCBI Taxonomy" id="3137857"/>
    <lineage>
        <taxon>Bacteria</taxon>
        <taxon>Pseudomonadati</taxon>
        <taxon>Bacteroidota</taxon>
        <taxon>Flavobacteriia</taxon>
        <taxon>Flavobacteriales</taxon>
        <taxon>Flavobacteriaceae</taxon>
        <taxon>Tenacibaculum</taxon>
    </lineage>
</organism>
<feature type="transmembrane region" description="Helical" evidence="1">
    <location>
        <begin position="111"/>
        <end position="129"/>
    </location>
</feature>
<evidence type="ECO:0000256" key="1">
    <source>
        <dbReference type="SAM" id="Phobius"/>
    </source>
</evidence>
<gene>
    <name evidence="2" type="ORF">T190423A01A_20602</name>
</gene>
<evidence type="ECO:0000313" key="3">
    <source>
        <dbReference type="Proteomes" id="UP001497527"/>
    </source>
</evidence>
<proteinExistence type="predicted"/>
<feature type="transmembrane region" description="Helical" evidence="1">
    <location>
        <begin position="7"/>
        <end position="24"/>
    </location>
</feature>
<name>A0ABM9PBJ4_9FLAO</name>
<keyword evidence="1" id="KW-1133">Transmembrane helix</keyword>
<keyword evidence="1" id="KW-0812">Transmembrane</keyword>
<evidence type="ECO:0000313" key="2">
    <source>
        <dbReference type="EMBL" id="CAL2102851.1"/>
    </source>
</evidence>
<keyword evidence="1" id="KW-0472">Membrane</keyword>
<feature type="transmembrane region" description="Helical" evidence="1">
    <location>
        <begin position="88"/>
        <end position="105"/>
    </location>
</feature>
<dbReference type="EMBL" id="CAXJIO010000011">
    <property type="protein sequence ID" value="CAL2102851.1"/>
    <property type="molecule type" value="Genomic_DNA"/>
</dbReference>
<comment type="caution">
    <text evidence="2">The sequence shown here is derived from an EMBL/GenBank/DDBJ whole genome shotgun (WGS) entry which is preliminary data.</text>
</comment>
<protein>
    <submittedName>
        <fullName evidence="2">Uncharacterized protein</fullName>
    </submittedName>
</protein>
<sequence length="210" mass="24666">MQSKTKKFVRFLIPISIVVLPRLLRDFFGFDINVYIDKIPSYYFTIALILLLVYSIVDTYKKFYQEVKTTNNILFIASENDYYRKNTAHGFLTVLTIGFCFYAMMPKVHSINNSLFIVLLYLAGFRKSILNKTAMFELKNDTFLYTNEKEKQTFNTENLQSIIIANNSISLQYTSSEKLISFLEINEEDFKEIKSWFLKHLPNITITKSN</sequence>
<feature type="transmembrane region" description="Helical" evidence="1">
    <location>
        <begin position="39"/>
        <end position="57"/>
    </location>
</feature>
<keyword evidence="3" id="KW-1185">Reference proteome</keyword>
<dbReference type="Proteomes" id="UP001497527">
    <property type="component" value="Unassembled WGS sequence"/>
</dbReference>